<keyword evidence="4" id="KW-1003">Cell membrane</keyword>
<evidence type="ECO:0000256" key="7">
    <source>
        <dbReference type="ARBA" id="ARBA00023136"/>
    </source>
</evidence>
<evidence type="ECO:0000256" key="1">
    <source>
        <dbReference type="ARBA" id="ARBA00004651"/>
    </source>
</evidence>
<protein>
    <recommendedName>
        <fullName evidence="11">AI-2E family transporter</fullName>
    </recommendedName>
</protein>
<dbReference type="Proteomes" id="UP000176329">
    <property type="component" value="Unassembled WGS sequence"/>
</dbReference>
<gene>
    <name evidence="9" type="ORF">A2848_00610</name>
</gene>
<evidence type="ECO:0000256" key="5">
    <source>
        <dbReference type="ARBA" id="ARBA00022692"/>
    </source>
</evidence>
<keyword evidence="3" id="KW-0813">Transport</keyword>
<dbReference type="EMBL" id="MFPV01000017">
    <property type="protein sequence ID" value="OGH62214.1"/>
    <property type="molecule type" value="Genomic_DNA"/>
</dbReference>
<feature type="transmembrane region" description="Helical" evidence="8">
    <location>
        <begin position="35"/>
        <end position="55"/>
    </location>
</feature>
<feature type="transmembrane region" description="Helical" evidence="8">
    <location>
        <begin position="210"/>
        <end position="231"/>
    </location>
</feature>
<evidence type="ECO:0000313" key="10">
    <source>
        <dbReference type="Proteomes" id="UP000176329"/>
    </source>
</evidence>
<feature type="transmembrane region" description="Helical" evidence="8">
    <location>
        <begin position="291"/>
        <end position="311"/>
    </location>
</feature>
<dbReference type="InterPro" id="IPR002549">
    <property type="entry name" value="AI-2E-like"/>
</dbReference>
<dbReference type="GO" id="GO:0005886">
    <property type="term" value="C:plasma membrane"/>
    <property type="evidence" value="ECO:0007669"/>
    <property type="project" value="UniProtKB-SubCell"/>
</dbReference>
<keyword evidence="7 8" id="KW-0472">Membrane</keyword>
<evidence type="ECO:0000256" key="4">
    <source>
        <dbReference type="ARBA" id="ARBA00022475"/>
    </source>
</evidence>
<evidence type="ECO:0000256" key="6">
    <source>
        <dbReference type="ARBA" id="ARBA00022989"/>
    </source>
</evidence>
<name>A0A1F6LSB4_9BACT</name>
<accession>A0A1F6LSB4</accession>
<dbReference type="PANTHER" id="PTHR21716">
    <property type="entry name" value="TRANSMEMBRANE PROTEIN"/>
    <property type="match status" value="1"/>
</dbReference>
<evidence type="ECO:0000256" key="8">
    <source>
        <dbReference type="SAM" id="Phobius"/>
    </source>
</evidence>
<comment type="subcellular location">
    <subcellularLocation>
        <location evidence="1">Cell membrane</location>
        <topology evidence="1">Multi-pass membrane protein</topology>
    </subcellularLocation>
</comment>
<organism evidence="9 10">
    <name type="scientific">Candidatus Magasanikbacteria bacterium RIFCSPHIGHO2_01_FULL_50_8</name>
    <dbReference type="NCBI Taxonomy" id="1798674"/>
    <lineage>
        <taxon>Bacteria</taxon>
        <taxon>Candidatus Magasanikiibacteriota</taxon>
    </lineage>
</organism>
<reference evidence="9 10" key="1">
    <citation type="journal article" date="2016" name="Nat. Commun.">
        <title>Thousands of microbial genomes shed light on interconnected biogeochemical processes in an aquifer system.</title>
        <authorList>
            <person name="Anantharaman K."/>
            <person name="Brown C.T."/>
            <person name="Hug L.A."/>
            <person name="Sharon I."/>
            <person name="Castelle C.J."/>
            <person name="Probst A.J."/>
            <person name="Thomas B.C."/>
            <person name="Singh A."/>
            <person name="Wilkins M.J."/>
            <person name="Karaoz U."/>
            <person name="Brodie E.L."/>
            <person name="Williams K.H."/>
            <person name="Hubbard S.S."/>
            <person name="Banfield J.F."/>
        </authorList>
    </citation>
    <scope>NUCLEOTIDE SEQUENCE [LARGE SCALE GENOMIC DNA]</scope>
</reference>
<keyword evidence="5 8" id="KW-0812">Transmembrane</keyword>
<evidence type="ECO:0008006" key="11">
    <source>
        <dbReference type="Google" id="ProtNLM"/>
    </source>
</evidence>
<feature type="transmembrane region" description="Helical" evidence="8">
    <location>
        <begin position="7"/>
        <end position="29"/>
    </location>
</feature>
<comment type="similarity">
    <text evidence="2">Belongs to the autoinducer-2 exporter (AI-2E) (TC 2.A.86) family.</text>
</comment>
<sequence>MSTHNQGVTISTGTIVRAFAIACLLWVAWIVRDVMLLIFISFILATIMHPAAAWAEKKGINRGVTVAFIYVIAFAAFVGVGWALAPLLVYEISQIAQNFGDYWDRVITLLPPETSASLKNIVQSNINSIAEAAKTGVAVTLTSVLSTVRGVIQAIGSFVVVLVLTFYFVVEEVAMKRALLSWIPIKFVPFTERMLFNSQFRLGGWARGQLILSLLVGICVYIALTIIGVPYPFALAALAALLEFIPYAGPILSSLFGIFFALTVSPFVAIITAAVYYAIQVIQNNVMVPKIMQKAAGVNPALSIMMILLAYELMGVIGVFLGVPAASLLVAVLESVRETRDS</sequence>
<evidence type="ECO:0000313" key="9">
    <source>
        <dbReference type="EMBL" id="OGH62214.1"/>
    </source>
</evidence>
<dbReference type="Pfam" id="PF01594">
    <property type="entry name" value="AI-2E_transport"/>
    <property type="match status" value="1"/>
</dbReference>
<dbReference type="AlphaFoldDB" id="A0A1F6LSB4"/>
<evidence type="ECO:0000256" key="2">
    <source>
        <dbReference type="ARBA" id="ARBA00009773"/>
    </source>
</evidence>
<comment type="caution">
    <text evidence="9">The sequence shown here is derived from an EMBL/GenBank/DDBJ whole genome shotgun (WGS) entry which is preliminary data.</text>
</comment>
<dbReference type="GO" id="GO:0055085">
    <property type="term" value="P:transmembrane transport"/>
    <property type="evidence" value="ECO:0007669"/>
    <property type="project" value="TreeGrafter"/>
</dbReference>
<feature type="transmembrane region" description="Helical" evidence="8">
    <location>
        <begin position="151"/>
        <end position="170"/>
    </location>
</feature>
<keyword evidence="6 8" id="KW-1133">Transmembrane helix</keyword>
<evidence type="ECO:0000256" key="3">
    <source>
        <dbReference type="ARBA" id="ARBA00022448"/>
    </source>
</evidence>
<dbReference type="PANTHER" id="PTHR21716:SF53">
    <property type="entry name" value="PERMEASE PERM-RELATED"/>
    <property type="match status" value="1"/>
</dbReference>
<feature type="transmembrane region" description="Helical" evidence="8">
    <location>
        <begin position="67"/>
        <end position="89"/>
    </location>
</feature>
<proteinExistence type="inferred from homology"/>
<feature type="transmembrane region" description="Helical" evidence="8">
    <location>
        <begin position="251"/>
        <end position="279"/>
    </location>
</feature>